<sequence>MWKNKERETKSLYIETKIITTSGDNVSVGGKETYLKLLTEAKKIVEQAFGESTKEWLDMNAIPTTAEGGTAIFCKDTEGKLIGFIHGRPESLINGPEGRGKWVLSVLAAYPPGQGTGGVLIESLKKSAKDHGANVVFARTDPERTETIKFYQAHGFVSAGRVEGYYEYTTGRAPAIWLMAKL</sequence>
<name>A0A1F5Z5U1_9BACT</name>
<protein>
    <recommendedName>
        <fullName evidence="1">N-acetyltransferase domain-containing protein</fullName>
    </recommendedName>
</protein>
<dbReference type="EMBL" id="MFJG01000002">
    <property type="protein sequence ID" value="OGG07763.1"/>
    <property type="molecule type" value="Genomic_DNA"/>
</dbReference>
<dbReference type="SUPFAM" id="SSF55729">
    <property type="entry name" value="Acyl-CoA N-acyltransferases (Nat)"/>
    <property type="match status" value="1"/>
</dbReference>
<feature type="domain" description="N-acetyltransferase" evidence="1">
    <location>
        <begin position="28"/>
        <end position="182"/>
    </location>
</feature>
<accession>A0A1F5Z5U1</accession>
<proteinExistence type="predicted"/>
<dbReference type="InterPro" id="IPR016181">
    <property type="entry name" value="Acyl_CoA_acyltransferase"/>
</dbReference>
<dbReference type="Pfam" id="PF00583">
    <property type="entry name" value="Acetyltransf_1"/>
    <property type="match status" value="1"/>
</dbReference>
<evidence type="ECO:0000313" key="3">
    <source>
        <dbReference type="Proteomes" id="UP000178681"/>
    </source>
</evidence>
<dbReference type="GO" id="GO:0016747">
    <property type="term" value="F:acyltransferase activity, transferring groups other than amino-acyl groups"/>
    <property type="evidence" value="ECO:0007669"/>
    <property type="project" value="InterPro"/>
</dbReference>
<evidence type="ECO:0000259" key="1">
    <source>
        <dbReference type="PROSITE" id="PS51186"/>
    </source>
</evidence>
<reference evidence="2 3" key="1">
    <citation type="journal article" date="2016" name="Nat. Commun.">
        <title>Thousands of microbial genomes shed light on interconnected biogeochemical processes in an aquifer system.</title>
        <authorList>
            <person name="Anantharaman K."/>
            <person name="Brown C.T."/>
            <person name="Hug L.A."/>
            <person name="Sharon I."/>
            <person name="Castelle C.J."/>
            <person name="Probst A.J."/>
            <person name="Thomas B.C."/>
            <person name="Singh A."/>
            <person name="Wilkins M.J."/>
            <person name="Karaoz U."/>
            <person name="Brodie E.L."/>
            <person name="Williams K.H."/>
            <person name="Hubbard S.S."/>
            <person name="Banfield J.F."/>
        </authorList>
    </citation>
    <scope>NUCLEOTIDE SEQUENCE [LARGE SCALE GENOMIC DNA]</scope>
</reference>
<comment type="caution">
    <text evidence="2">The sequence shown here is derived from an EMBL/GenBank/DDBJ whole genome shotgun (WGS) entry which is preliminary data.</text>
</comment>
<dbReference type="Proteomes" id="UP000178681">
    <property type="component" value="Unassembled WGS sequence"/>
</dbReference>
<dbReference type="InterPro" id="IPR000182">
    <property type="entry name" value="GNAT_dom"/>
</dbReference>
<organism evidence="2 3">
    <name type="scientific">Candidatus Gottesmanbacteria bacterium RIFCSPHIGHO2_01_FULL_42_12</name>
    <dbReference type="NCBI Taxonomy" id="1798377"/>
    <lineage>
        <taxon>Bacteria</taxon>
        <taxon>Candidatus Gottesmaniibacteriota</taxon>
    </lineage>
</organism>
<dbReference type="Gene3D" id="3.40.630.30">
    <property type="match status" value="1"/>
</dbReference>
<dbReference type="STRING" id="1798377.A2872_02255"/>
<evidence type="ECO:0000313" key="2">
    <source>
        <dbReference type="EMBL" id="OGG07763.1"/>
    </source>
</evidence>
<dbReference type="AlphaFoldDB" id="A0A1F5Z5U1"/>
<dbReference type="PROSITE" id="PS51186">
    <property type="entry name" value="GNAT"/>
    <property type="match status" value="1"/>
</dbReference>
<gene>
    <name evidence="2" type="ORF">A2872_02255</name>
</gene>